<protein>
    <submittedName>
        <fullName evidence="2">ABC.CD.A</fullName>
    </submittedName>
</protein>
<gene>
    <name evidence="2" type="ORF">MEDL_42146</name>
</gene>
<accession>A0A8S3T606</accession>
<dbReference type="Proteomes" id="UP000683360">
    <property type="component" value="Unassembled WGS sequence"/>
</dbReference>
<feature type="domain" description="Novel STAND NTPase 3" evidence="1">
    <location>
        <begin position="37"/>
        <end position="181"/>
    </location>
</feature>
<evidence type="ECO:0000313" key="2">
    <source>
        <dbReference type="EMBL" id="CAG2229249.1"/>
    </source>
</evidence>
<organism evidence="2 3">
    <name type="scientific">Mytilus edulis</name>
    <name type="common">Blue mussel</name>
    <dbReference type="NCBI Taxonomy" id="6550"/>
    <lineage>
        <taxon>Eukaryota</taxon>
        <taxon>Metazoa</taxon>
        <taxon>Spiralia</taxon>
        <taxon>Lophotrochozoa</taxon>
        <taxon>Mollusca</taxon>
        <taxon>Bivalvia</taxon>
        <taxon>Autobranchia</taxon>
        <taxon>Pteriomorphia</taxon>
        <taxon>Mytilida</taxon>
        <taxon>Mytiloidea</taxon>
        <taxon>Mytilidae</taxon>
        <taxon>Mytilinae</taxon>
        <taxon>Mytilus</taxon>
    </lineage>
</organism>
<proteinExistence type="predicted"/>
<evidence type="ECO:0000313" key="3">
    <source>
        <dbReference type="Proteomes" id="UP000683360"/>
    </source>
</evidence>
<keyword evidence="3" id="KW-1185">Reference proteome</keyword>
<evidence type="ECO:0000259" key="1">
    <source>
        <dbReference type="Pfam" id="PF20720"/>
    </source>
</evidence>
<sequence>MSQEIIWDGTKACLRHVIGIVHNSLLEEWYRIDEKVVQTKAIERIEEILKNEQVVTVIGPPGCGKSTSIHHVALLLHNEENYDILPVNSPEEIKLYYNSECKQMFVYDDICGKYAIDNQVLGNWCRLSNEIQVVLSNSKVKILSSYRNYIFKDRQFSRAKLISDVYVDITSETYALSIKERSLMAEKIFDILVLFCGEKYFDLCLEVAHTDIIRDRFQLVSLKAEESKGIITVDPDKEEAYFDRISKDIRDGHLHNVFTNNQITNMSYQHKLFDYLKGNENNADPNIVDNSLNTPLHIASHTVRKLVCITSEAAQKEQCIEGFKQTVFFICRLQYEIILPTMDRNR</sequence>
<dbReference type="Gene3D" id="3.40.50.300">
    <property type="entry name" value="P-loop containing nucleotide triphosphate hydrolases"/>
    <property type="match status" value="1"/>
</dbReference>
<dbReference type="EMBL" id="CAJPWZ010002020">
    <property type="protein sequence ID" value="CAG2229249.1"/>
    <property type="molecule type" value="Genomic_DNA"/>
</dbReference>
<reference evidence="2" key="1">
    <citation type="submission" date="2021-03" db="EMBL/GenBank/DDBJ databases">
        <authorList>
            <person name="Bekaert M."/>
        </authorList>
    </citation>
    <scope>NUCLEOTIDE SEQUENCE</scope>
</reference>
<dbReference type="SUPFAM" id="SSF52540">
    <property type="entry name" value="P-loop containing nucleoside triphosphate hydrolases"/>
    <property type="match status" value="2"/>
</dbReference>
<comment type="caution">
    <text evidence="2">The sequence shown here is derived from an EMBL/GenBank/DDBJ whole genome shotgun (WGS) entry which is preliminary data.</text>
</comment>
<dbReference type="AlphaFoldDB" id="A0A8S3T606"/>
<name>A0A8S3T606_MYTED</name>
<dbReference type="Pfam" id="PF20720">
    <property type="entry name" value="nSTAND3"/>
    <property type="match status" value="1"/>
</dbReference>
<dbReference type="InterPro" id="IPR049050">
    <property type="entry name" value="nSTAND3"/>
</dbReference>
<dbReference type="InterPro" id="IPR027417">
    <property type="entry name" value="P-loop_NTPase"/>
</dbReference>